<evidence type="ECO:0000313" key="1">
    <source>
        <dbReference type="EMBL" id="EGY78974.1"/>
    </source>
</evidence>
<dbReference type="STRING" id="997350.HMPREF9129_1660"/>
<proteinExistence type="predicted"/>
<protein>
    <submittedName>
        <fullName evidence="1">Uncharacterized protein</fullName>
    </submittedName>
</protein>
<dbReference type="AlphaFoldDB" id="G4D5I0"/>
<evidence type="ECO:0000313" key="2">
    <source>
        <dbReference type="Proteomes" id="UP000003422"/>
    </source>
</evidence>
<gene>
    <name evidence="1" type="ORF">HMPREF9129_1660</name>
</gene>
<dbReference type="EMBL" id="AGBB01000162">
    <property type="protein sequence ID" value="EGY78974.1"/>
    <property type="molecule type" value="Genomic_DNA"/>
</dbReference>
<name>G4D5I0_9FIRM</name>
<keyword evidence="2" id="KW-1185">Reference proteome</keyword>
<dbReference type="PATRIC" id="fig|997350.3.peg.1596"/>
<reference evidence="1 2" key="1">
    <citation type="submission" date="2011-06" db="EMBL/GenBank/DDBJ databases">
        <authorList>
            <person name="Muzny D."/>
            <person name="Qin X."/>
            <person name="Deng J."/>
            <person name="Jiang H."/>
            <person name="Liu Y."/>
            <person name="Qu J."/>
            <person name="Song X.-Z."/>
            <person name="Zhang L."/>
            <person name="Thornton R."/>
            <person name="Coyle M."/>
            <person name="Francisco L."/>
            <person name="Jackson L."/>
            <person name="Javaid M."/>
            <person name="Korchina V."/>
            <person name="Kovar C."/>
            <person name="Mata R."/>
            <person name="Mathew T."/>
            <person name="Ngo R."/>
            <person name="Nguyen L."/>
            <person name="Nguyen N."/>
            <person name="Okwuonu G."/>
            <person name="Ongeri F."/>
            <person name="Pham C."/>
            <person name="Simmons D."/>
            <person name="Wilczek-Boney K."/>
            <person name="Hale W."/>
            <person name="Jakkamsetti A."/>
            <person name="Pham P."/>
            <person name="Ruth R."/>
            <person name="San Lucas F."/>
            <person name="Warren J."/>
            <person name="Zhang J."/>
            <person name="Zhao Z."/>
            <person name="Zhou C."/>
            <person name="Zhu D."/>
            <person name="Lee S."/>
            <person name="Bess C."/>
            <person name="Blankenburg K."/>
            <person name="Forbes L."/>
            <person name="Fu Q."/>
            <person name="Gubbala S."/>
            <person name="Hirani K."/>
            <person name="Jayaseelan J.C."/>
            <person name="Lara F."/>
            <person name="Munidasa M."/>
            <person name="Palculict T."/>
            <person name="Patil S."/>
            <person name="Pu L.-L."/>
            <person name="Saada N."/>
            <person name="Tang L."/>
            <person name="Weissenberger G."/>
            <person name="Zhu Y."/>
            <person name="Hemphill L."/>
            <person name="Shang Y."/>
            <person name="Youmans B."/>
            <person name="Ayvaz T."/>
            <person name="Ross M."/>
            <person name="Santibanez J."/>
            <person name="Aqrawi P."/>
            <person name="Gross S."/>
            <person name="Joshi V."/>
            <person name="Fowler G."/>
            <person name="Nazareth L."/>
            <person name="Reid J."/>
            <person name="Worley K."/>
            <person name="Petrosino J."/>
            <person name="Highlander S."/>
            <person name="Gibbs R."/>
        </authorList>
    </citation>
    <scope>NUCLEOTIDE SEQUENCE [LARGE SCALE GENOMIC DNA]</scope>
    <source>
        <strain evidence="1 2">ATCC 29427</strain>
    </source>
</reference>
<dbReference type="HOGENOM" id="CLU_2772284_0_0_9"/>
<accession>G4D5I0</accession>
<comment type="caution">
    <text evidence="1">The sequence shown here is derived from an EMBL/GenBank/DDBJ whole genome shotgun (WGS) entry which is preliminary data.</text>
</comment>
<sequence length="69" mass="8528">MYIKEVIKVDRIDELLIRDDKESNFEIEKILEEKFRGLSKSDLQKLIFKTENNLHATMYYLHKYKGWRY</sequence>
<organism evidence="1 2">
    <name type="scientific">Peptoniphilus indolicus ATCC 29427</name>
    <dbReference type="NCBI Taxonomy" id="997350"/>
    <lineage>
        <taxon>Bacteria</taxon>
        <taxon>Bacillati</taxon>
        <taxon>Bacillota</taxon>
        <taxon>Tissierellia</taxon>
        <taxon>Tissierellales</taxon>
        <taxon>Peptoniphilaceae</taxon>
        <taxon>Peptoniphilus</taxon>
    </lineage>
</organism>
<dbReference type="Proteomes" id="UP000003422">
    <property type="component" value="Unassembled WGS sequence"/>
</dbReference>